<dbReference type="EC" id="3.4.19.12" evidence="6"/>
<feature type="compositionally biased region" description="Basic and acidic residues" evidence="7">
    <location>
        <begin position="416"/>
        <end position="482"/>
    </location>
</feature>
<protein>
    <recommendedName>
        <fullName evidence="6">Ubiquitin carboxyl-terminal hydrolase</fullName>
        <ecNumber evidence="6">3.4.19.12</ecNumber>
    </recommendedName>
</protein>
<dbReference type="GO" id="GO:0016579">
    <property type="term" value="P:protein deubiquitination"/>
    <property type="evidence" value="ECO:0007669"/>
    <property type="project" value="InterPro"/>
</dbReference>
<dbReference type="PANTHER" id="PTHR43982">
    <property type="entry name" value="UBIQUITIN CARBOXYL-TERMINAL HYDROLASE"/>
    <property type="match status" value="1"/>
</dbReference>
<evidence type="ECO:0000259" key="9">
    <source>
        <dbReference type="PROSITE" id="PS50235"/>
    </source>
</evidence>
<reference evidence="10 11" key="1">
    <citation type="submission" date="2015-04" db="EMBL/GenBank/DDBJ databases">
        <authorList>
            <consortium name="Pathogen Informatics"/>
        </authorList>
    </citation>
    <scope>NUCLEOTIDE SEQUENCE [LARGE SCALE GENOMIC DNA]</scope>
    <source>
        <strain evidence="10 11">SGS1</strain>
    </source>
</reference>
<gene>
    <name evidence="10" type="ORF">PRELSG_1004600</name>
</gene>
<name>A0A1J1H648_PLARL</name>
<dbReference type="RefSeq" id="XP_028533395.1">
    <property type="nucleotide sequence ID" value="XM_028676958.1"/>
</dbReference>
<keyword evidence="4 6" id="KW-0378">Hydrolase</keyword>
<comment type="catalytic activity">
    <reaction evidence="1 6">
        <text>Thiol-dependent hydrolysis of ester, thioester, amide, peptide and isopeptide bonds formed by the C-terminal Gly of ubiquitin (a 76-residue protein attached to proteins as an intracellular targeting signal).</text>
        <dbReference type="EC" id="3.4.19.12"/>
    </reaction>
</comment>
<dbReference type="PROSITE" id="PS00972">
    <property type="entry name" value="USP_1"/>
    <property type="match status" value="1"/>
</dbReference>
<keyword evidence="2 6" id="KW-0645">Protease</keyword>
<dbReference type="FunFam" id="3.10.20.90:FF:000119">
    <property type="entry name" value="Ubiquitin carboxyl-terminal hydrolase 14"/>
    <property type="match status" value="1"/>
</dbReference>
<dbReference type="KEGG" id="prel:PRELSG_1004600"/>
<dbReference type="InterPro" id="IPR018200">
    <property type="entry name" value="USP_CS"/>
</dbReference>
<accession>A0A1J1H648</accession>
<dbReference type="InterPro" id="IPR000626">
    <property type="entry name" value="Ubiquitin-like_dom"/>
</dbReference>
<dbReference type="Gene3D" id="3.90.70.10">
    <property type="entry name" value="Cysteine proteinases"/>
    <property type="match status" value="1"/>
</dbReference>
<dbReference type="PROSITE" id="PS50053">
    <property type="entry name" value="UBIQUITIN_2"/>
    <property type="match status" value="1"/>
</dbReference>
<dbReference type="SUPFAM" id="SSF54236">
    <property type="entry name" value="Ubiquitin-like"/>
    <property type="match status" value="1"/>
</dbReference>
<dbReference type="Gene3D" id="3.10.20.90">
    <property type="entry name" value="Phosphatidylinositol 3-kinase Catalytic Subunit, Chain A, domain 1"/>
    <property type="match status" value="1"/>
</dbReference>
<comment type="similarity">
    <text evidence="6">Belongs to the peptidase C19 family.</text>
</comment>
<dbReference type="InterPro" id="IPR044635">
    <property type="entry name" value="UBP14-like"/>
</dbReference>
<sequence length="596" mass="70067">MTVVNVTVKWKNHVFNDVELNVCEPLILFKTQLWQLTNVPPEKQKLMYKGLLKDDVDLSNLNIKENDKIMLVGSAETLVENPKNTVFVEDLSKEEKEKLHTKENITFEEQGIVNLGNTCYFNAILQFLTSFDDLGEFLRNVKRKDSLAKSNKDILFDSFIHFSQTFGKSSEPYVPLALLKSFREVFPKFKGVNLRTKQYAQQDAEECMNAMFTALNEQTECKIIDKIFSFKIVSKTKCIETNINEEKLNENKEQNLDDEYEITEEFHNKLICYMGTHNVPVNHMHEGIRLSLNEKIKKIRSKDEKDALYEKKSEIDSLPPYLIVHFLRFESKRIVESNNDVSVVTAKICRKVSFPEIFDIYDFCSERLKNELKTSRDIIMKRKEKETCSDDKESSNLKENIYKKKNEQTKINNETCDVKYNKNEDKEKEKNDEKNDEKNNEKNDEKNNEKNDEKNNENKNEKSDEQKYEKNNEESDEKNNNEKEEIIELFTGEYELISVVTHKGRNEESGHYIAWKKMRNYISENSRVDENDEIKKKIRKVNDSMWLKMDDDKVTTHKFSSLDLSGGCSDYHIAVLLLYKRKSISCTQNEINKYSK</sequence>
<dbReference type="GeneID" id="39736512"/>
<evidence type="ECO:0000313" key="11">
    <source>
        <dbReference type="Proteomes" id="UP000220158"/>
    </source>
</evidence>
<organism evidence="10 11">
    <name type="scientific">Plasmodium relictum</name>
    <dbReference type="NCBI Taxonomy" id="85471"/>
    <lineage>
        <taxon>Eukaryota</taxon>
        <taxon>Sar</taxon>
        <taxon>Alveolata</taxon>
        <taxon>Apicomplexa</taxon>
        <taxon>Aconoidasida</taxon>
        <taxon>Haemosporida</taxon>
        <taxon>Plasmodiidae</taxon>
        <taxon>Plasmodium</taxon>
        <taxon>Plasmodium (Haemamoeba)</taxon>
    </lineage>
</organism>
<dbReference type="InterPro" id="IPR028889">
    <property type="entry name" value="USP"/>
</dbReference>
<evidence type="ECO:0000256" key="6">
    <source>
        <dbReference type="RuleBase" id="RU366025"/>
    </source>
</evidence>
<evidence type="ECO:0000259" key="8">
    <source>
        <dbReference type="PROSITE" id="PS50053"/>
    </source>
</evidence>
<keyword evidence="11" id="KW-1185">Reference proteome</keyword>
<evidence type="ECO:0000256" key="1">
    <source>
        <dbReference type="ARBA" id="ARBA00000707"/>
    </source>
</evidence>
<dbReference type="AlphaFoldDB" id="A0A1J1H648"/>
<dbReference type="GO" id="GO:0043161">
    <property type="term" value="P:proteasome-mediated ubiquitin-dependent protein catabolic process"/>
    <property type="evidence" value="ECO:0007669"/>
    <property type="project" value="InterPro"/>
</dbReference>
<dbReference type="GO" id="GO:0070628">
    <property type="term" value="F:proteasome binding"/>
    <property type="evidence" value="ECO:0007669"/>
    <property type="project" value="TreeGrafter"/>
</dbReference>
<dbReference type="Proteomes" id="UP000220158">
    <property type="component" value="Chromosome 10"/>
</dbReference>
<dbReference type="InterPro" id="IPR029071">
    <property type="entry name" value="Ubiquitin-like_domsf"/>
</dbReference>
<evidence type="ECO:0000313" key="10">
    <source>
        <dbReference type="EMBL" id="CRH00392.1"/>
    </source>
</evidence>
<feature type="domain" description="Ubiquitin-like" evidence="8">
    <location>
        <begin position="4"/>
        <end position="72"/>
    </location>
</feature>
<dbReference type="PANTHER" id="PTHR43982:SF1">
    <property type="entry name" value="UBIQUITIN CARBOXYL-TERMINAL HYDROLASE 14"/>
    <property type="match status" value="1"/>
</dbReference>
<dbReference type="InterPro" id="IPR001394">
    <property type="entry name" value="Peptidase_C19_UCH"/>
</dbReference>
<evidence type="ECO:0000256" key="7">
    <source>
        <dbReference type="SAM" id="MobiDB-lite"/>
    </source>
</evidence>
<dbReference type="PROSITE" id="PS00973">
    <property type="entry name" value="USP_2"/>
    <property type="match status" value="1"/>
</dbReference>
<feature type="region of interest" description="Disordered" evidence="7">
    <location>
        <begin position="414"/>
        <end position="482"/>
    </location>
</feature>
<dbReference type="Pfam" id="PF00443">
    <property type="entry name" value="UCH"/>
    <property type="match status" value="1"/>
</dbReference>
<dbReference type="GO" id="GO:0061136">
    <property type="term" value="P:regulation of proteasomal protein catabolic process"/>
    <property type="evidence" value="ECO:0007669"/>
    <property type="project" value="TreeGrafter"/>
</dbReference>
<dbReference type="Pfam" id="PF00240">
    <property type="entry name" value="ubiquitin"/>
    <property type="match status" value="1"/>
</dbReference>
<dbReference type="OMA" id="FKSDAEY"/>
<evidence type="ECO:0000256" key="3">
    <source>
        <dbReference type="ARBA" id="ARBA00022786"/>
    </source>
</evidence>
<dbReference type="CDD" id="cd16104">
    <property type="entry name" value="Ubl_USP14_like"/>
    <property type="match status" value="1"/>
</dbReference>
<dbReference type="SUPFAM" id="SSF54001">
    <property type="entry name" value="Cysteine proteinases"/>
    <property type="match status" value="1"/>
</dbReference>
<dbReference type="EMBL" id="LN835305">
    <property type="protein sequence ID" value="CRH00392.1"/>
    <property type="molecule type" value="Genomic_DNA"/>
</dbReference>
<evidence type="ECO:0000256" key="5">
    <source>
        <dbReference type="ARBA" id="ARBA00022807"/>
    </source>
</evidence>
<dbReference type="SMART" id="SM00213">
    <property type="entry name" value="UBQ"/>
    <property type="match status" value="1"/>
</dbReference>
<keyword evidence="5 6" id="KW-0788">Thiol protease</keyword>
<dbReference type="GO" id="GO:0004843">
    <property type="term" value="F:cysteine-type deubiquitinase activity"/>
    <property type="evidence" value="ECO:0007669"/>
    <property type="project" value="UniProtKB-UniRule"/>
</dbReference>
<evidence type="ECO:0000256" key="2">
    <source>
        <dbReference type="ARBA" id="ARBA00022670"/>
    </source>
</evidence>
<dbReference type="InterPro" id="IPR038765">
    <property type="entry name" value="Papain-like_cys_pep_sf"/>
</dbReference>
<feature type="domain" description="USP" evidence="9">
    <location>
        <begin position="110"/>
        <end position="582"/>
    </location>
</feature>
<keyword evidence="3 6" id="KW-0833">Ubl conjugation pathway</keyword>
<evidence type="ECO:0000256" key="4">
    <source>
        <dbReference type="ARBA" id="ARBA00022801"/>
    </source>
</evidence>
<dbReference type="PROSITE" id="PS50235">
    <property type="entry name" value="USP_3"/>
    <property type="match status" value="1"/>
</dbReference>
<dbReference type="OrthoDB" id="333239at2759"/>
<proteinExistence type="inferred from homology"/>
<dbReference type="VEuPathDB" id="PlasmoDB:PRELSG_1004600"/>